<feature type="transmembrane region" description="Helical" evidence="8">
    <location>
        <begin position="86"/>
        <end position="105"/>
    </location>
</feature>
<dbReference type="OrthoDB" id="40134at2759"/>
<feature type="transmembrane region" description="Helical" evidence="8">
    <location>
        <begin position="209"/>
        <end position="231"/>
    </location>
</feature>
<feature type="transmembrane region" description="Helical" evidence="8">
    <location>
        <begin position="451"/>
        <end position="475"/>
    </location>
</feature>
<evidence type="ECO:0000313" key="11">
    <source>
        <dbReference type="Proteomes" id="UP000239649"/>
    </source>
</evidence>
<gene>
    <name evidence="10" type="ORF">C2E20_2558</name>
</gene>
<name>A0A2P6VJ32_9CHLO</name>
<dbReference type="Pfam" id="PF01490">
    <property type="entry name" value="Aa_trans"/>
    <property type="match status" value="1"/>
</dbReference>
<comment type="subcellular location">
    <subcellularLocation>
        <location evidence="1">Membrane</location>
    </subcellularLocation>
</comment>
<dbReference type="Proteomes" id="UP000239649">
    <property type="component" value="Unassembled WGS sequence"/>
</dbReference>
<feature type="region of interest" description="Disordered" evidence="7">
    <location>
        <begin position="1"/>
        <end position="25"/>
    </location>
</feature>
<feature type="transmembrane region" description="Helical" evidence="8">
    <location>
        <begin position="137"/>
        <end position="164"/>
    </location>
</feature>
<keyword evidence="3 8" id="KW-0812">Transmembrane</keyword>
<dbReference type="GO" id="GO:0006865">
    <property type="term" value="P:amino acid transport"/>
    <property type="evidence" value="ECO:0007669"/>
    <property type="project" value="UniProtKB-KW"/>
</dbReference>
<evidence type="ECO:0000256" key="3">
    <source>
        <dbReference type="ARBA" id="ARBA00022692"/>
    </source>
</evidence>
<evidence type="ECO:0000256" key="2">
    <source>
        <dbReference type="ARBA" id="ARBA00022448"/>
    </source>
</evidence>
<sequence length="484" mass="53272">MSNSEPDTKLAVEEHKVGSDAEAPHPHKVLKGYSVEGGALSNACSGGVEVDKAGIRRTGGVWSTLFLVITAVIGSGVLSLPYSLAMLGWVAGIVSLLVFAWITLYTSQLLADCHIVDGERTRSYIEQVGKIMGRKHLIIIAWVQQVNLVLTALAYSITATYAMVNVANSVCEANGTTEARCFNAFWKWALIHGGMQFFFSYIPDMDSSIWPCVLGAFCSFLYSFIALGRALDEISETNTVYGTVSGISGLSSSEKAFGVMNSLGAIQFAFNFSMILPEIQDTIKDGLKGGPIKAMRRTVNISVALMTGFYLAVAVSGYLAYGNDVAGNILDSFATPRWLVDMANIAVIIHLLPAYQVWSQPFFFIESNQASWWGKRGRKVPKLLSGWYFRAWFRPLYVAIITFLTVCVPFFSYIIGFAGALGFWPATVYYPIEMWIKMYQPSKNMRFWLEALNIFCLVSSIVALIGAVQLIVVAWGDFCFFCDA</sequence>
<feature type="domain" description="Amino acid transporter transmembrane" evidence="9">
    <location>
        <begin position="58"/>
        <end position="469"/>
    </location>
</feature>
<dbReference type="AlphaFoldDB" id="A0A2P6VJ32"/>
<accession>A0A2P6VJ32</accession>
<evidence type="ECO:0000256" key="6">
    <source>
        <dbReference type="ARBA" id="ARBA00023136"/>
    </source>
</evidence>
<evidence type="ECO:0000256" key="1">
    <source>
        <dbReference type="ARBA" id="ARBA00004370"/>
    </source>
</evidence>
<feature type="transmembrane region" description="Helical" evidence="8">
    <location>
        <begin position="298"/>
        <end position="322"/>
    </location>
</feature>
<keyword evidence="5 8" id="KW-1133">Transmembrane helix</keyword>
<feature type="transmembrane region" description="Helical" evidence="8">
    <location>
        <begin position="61"/>
        <end position="80"/>
    </location>
</feature>
<organism evidence="10 11">
    <name type="scientific">Micractinium conductrix</name>
    <dbReference type="NCBI Taxonomy" id="554055"/>
    <lineage>
        <taxon>Eukaryota</taxon>
        <taxon>Viridiplantae</taxon>
        <taxon>Chlorophyta</taxon>
        <taxon>core chlorophytes</taxon>
        <taxon>Trebouxiophyceae</taxon>
        <taxon>Chlorellales</taxon>
        <taxon>Chlorellaceae</taxon>
        <taxon>Chlorella clade</taxon>
        <taxon>Micractinium</taxon>
    </lineage>
</organism>
<evidence type="ECO:0000313" key="10">
    <source>
        <dbReference type="EMBL" id="PSC74067.1"/>
    </source>
</evidence>
<dbReference type="EMBL" id="LHPF02000005">
    <property type="protein sequence ID" value="PSC74067.1"/>
    <property type="molecule type" value="Genomic_DNA"/>
</dbReference>
<evidence type="ECO:0000259" key="9">
    <source>
        <dbReference type="Pfam" id="PF01490"/>
    </source>
</evidence>
<protein>
    <submittedName>
        <fullName evidence="10">Amino acid permease 4-like</fullName>
    </submittedName>
</protein>
<evidence type="ECO:0000256" key="8">
    <source>
        <dbReference type="SAM" id="Phobius"/>
    </source>
</evidence>
<dbReference type="GO" id="GO:0016020">
    <property type="term" value="C:membrane"/>
    <property type="evidence" value="ECO:0007669"/>
    <property type="project" value="UniProtKB-SubCell"/>
</dbReference>
<dbReference type="STRING" id="554055.A0A2P6VJ32"/>
<reference evidence="10 11" key="1">
    <citation type="journal article" date="2018" name="Plant J.">
        <title>Genome sequences of Chlorella sorokiniana UTEX 1602 and Micractinium conductrix SAG 241.80: implications to maltose excretion by a green alga.</title>
        <authorList>
            <person name="Arriola M.B."/>
            <person name="Velmurugan N."/>
            <person name="Zhang Y."/>
            <person name="Plunkett M.H."/>
            <person name="Hondzo H."/>
            <person name="Barney B.M."/>
        </authorList>
    </citation>
    <scope>NUCLEOTIDE SEQUENCE [LARGE SCALE GENOMIC DNA]</scope>
    <source>
        <strain evidence="10 11">SAG 241.80</strain>
    </source>
</reference>
<feature type="transmembrane region" description="Helical" evidence="8">
    <location>
        <begin position="386"/>
        <end position="404"/>
    </location>
</feature>
<feature type="transmembrane region" description="Helical" evidence="8">
    <location>
        <begin position="410"/>
        <end position="430"/>
    </location>
</feature>
<feature type="transmembrane region" description="Helical" evidence="8">
    <location>
        <begin position="342"/>
        <end position="365"/>
    </location>
</feature>
<comment type="caution">
    <text evidence="10">The sequence shown here is derived from an EMBL/GenBank/DDBJ whole genome shotgun (WGS) entry which is preliminary data.</text>
</comment>
<proteinExistence type="predicted"/>
<dbReference type="InterPro" id="IPR013057">
    <property type="entry name" value="AA_transpt_TM"/>
</dbReference>
<keyword evidence="11" id="KW-1185">Reference proteome</keyword>
<evidence type="ECO:0000256" key="5">
    <source>
        <dbReference type="ARBA" id="ARBA00022989"/>
    </source>
</evidence>
<evidence type="ECO:0000256" key="4">
    <source>
        <dbReference type="ARBA" id="ARBA00022970"/>
    </source>
</evidence>
<keyword evidence="6 8" id="KW-0472">Membrane</keyword>
<dbReference type="PANTHER" id="PTHR48017">
    <property type="entry name" value="OS05G0424000 PROTEIN-RELATED"/>
    <property type="match status" value="1"/>
</dbReference>
<keyword evidence="4" id="KW-0029">Amino-acid transport</keyword>
<keyword evidence="2" id="KW-0813">Transport</keyword>
<evidence type="ECO:0000256" key="7">
    <source>
        <dbReference type="SAM" id="MobiDB-lite"/>
    </source>
</evidence>